<evidence type="ECO:0000313" key="3">
    <source>
        <dbReference type="Proteomes" id="UP001497482"/>
    </source>
</evidence>
<sequence length="99" mass="10341">MSASLSVSLSHHLSTTTPTNHSLIPSQKLHAPESSASCNGCTCERGNRALSMLSLCSSYPPGNLSSITAGKDQISYSATPVRAVNAKSRNTSSSQFQAK</sequence>
<reference evidence="2 3" key="1">
    <citation type="submission" date="2024-04" db="EMBL/GenBank/DDBJ databases">
        <authorList>
            <person name="Waldvogel A.-M."/>
            <person name="Schoenle A."/>
        </authorList>
    </citation>
    <scope>NUCLEOTIDE SEQUENCE [LARGE SCALE GENOMIC DNA]</scope>
</reference>
<evidence type="ECO:0000313" key="2">
    <source>
        <dbReference type="EMBL" id="CAL1580290.1"/>
    </source>
</evidence>
<dbReference type="EMBL" id="OZ035836">
    <property type="protein sequence ID" value="CAL1580290.1"/>
    <property type="molecule type" value="Genomic_DNA"/>
</dbReference>
<dbReference type="AlphaFoldDB" id="A0AAV2JX57"/>
<dbReference type="Proteomes" id="UP001497482">
    <property type="component" value="Chromosome 14"/>
</dbReference>
<name>A0AAV2JX57_KNICA</name>
<feature type="compositionally biased region" description="Low complexity" evidence="1">
    <location>
        <begin position="1"/>
        <end position="23"/>
    </location>
</feature>
<gene>
    <name evidence="2" type="ORF">KC01_LOCUS11156</name>
</gene>
<keyword evidence="3" id="KW-1185">Reference proteome</keyword>
<accession>A0AAV2JX57</accession>
<feature type="region of interest" description="Disordered" evidence="1">
    <location>
        <begin position="1"/>
        <end position="31"/>
    </location>
</feature>
<proteinExistence type="predicted"/>
<protein>
    <submittedName>
        <fullName evidence="2">Uncharacterized protein</fullName>
    </submittedName>
</protein>
<evidence type="ECO:0000256" key="1">
    <source>
        <dbReference type="SAM" id="MobiDB-lite"/>
    </source>
</evidence>
<organism evidence="2 3">
    <name type="scientific">Knipowitschia caucasica</name>
    <name type="common">Caucasian dwarf goby</name>
    <name type="synonym">Pomatoschistus caucasicus</name>
    <dbReference type="NCBI Taxonomy" id="637954"/>
    <lineage>
        <taxon>Eukaryota</taxon>
        <taxon>Metazoa</taxon>
        <taxon>Chordata</taxon>
        <taxon>Craniata</taxon>
        <taxon>Vertebrata</taxon>
        <taxon>Euteleostomi</taxon>
        <taxon>Actinopterygii</taxon>
        <taxon>Neopterygii</taxon>
        <taxon>Teleostei</taxon>
        <taxon>Neoteleostei</taxon>
        <taxon>Acanthomorphata</taxon>
        <taxon>Gobiaria</taxon>
        <taxon>Gobiiformes</taxon>
        <taxon>Gobioidei</taxon>
        <taxon>Gobiidae</taxon>
        <taxon>Gobiinae</taxon>
        <taxon>Knipowitschia</taxon>
    </lineage>
</organism>